<dbReference type="EMBL" id="BPLR01005300">
    <property type="protein sequence ID" value="GIY01321.1"/>
    <property type="molecule type" value="Genomic_DNA"/>
</dbReference>
<gene>
    <name evidence="1" type="ORF">CEXT_321211</name>
</gene>
<evidence type="ECO:0000313" key="1">
    <source>
        <dbReference type="EMBL" id="GIY01321.1"/>
    </source>
</evidence>
<accession>A0AAV4PWN8</accession>
<reference evidence="1 2" key="1">
    <citation type="submission" date="2021-06" db="EMBL/GenBank/DDBJ databases">
        <title>Caerostris extrusa draft genome.</title>
        <authorList>
            <person name="Kono N."/>
            <person name="Arakawa K."/>
        </authorList>
    </citation>
    <scope>NUCLEOTIDE SEQUENCE [LARGE SCALE GENOMIC DNA]</scope>
</reference>
<name>A0AAV4PWN8_CAEEX</name>
<evidence type="ECO:0000313" key="2">
    <source>
        <dbReference type="Proteomes" id="UP001054945"/>
    </source>
</evidence>
<organism evidence="1 2">
    <name type="scientific">Caerostris extrusa</name>
    <name type="common">Bark spider</name>
    <name type="synonym">Caerostris bankana</name>
    <dbReference type="NCBI Taxonomy" id="172846"/>
    <lineage>
        <taxon>Eukaryota</taxon>
        <taxon>Metazoa</taxon>
        <taxon>Ecdysozoa</taxon>
        <taxon>Arthropoda</taxon>
        <taxon>Chelicerata</taxon>
        <taxon>Arachnida</taxon>
        <taxon>Araneae</taxon>
        <taxon>Araneomorphae</taxon>
        <taxon>Entelegynae</taxon>
        <taxon>Araneoidea</taxon>
        <taxon>Araneidae</taxon>
        <taxon>Caerostris</taxon>
    </lineage>
</organism>
<keyword evidence="2" id="KW-1185">Reference proteome</keyword>
<dbReference type="AlphaFoldDB" id="A0AAV4PWN8"/>
<comment type="caution">
    <text evidence="1">The sequence shown here is derived from an EMBL/GenBank/DDBJ whole genome shotgun (WGS) entry which is preliminary data.</text>
</comment>
<dbReference type="Proteomes" id="UP001054945">
    <property type="component" value="Unassembled WGS sequence"/>
</dbReference>
<sequence>MTSHCMGELQGCLANRFTSSASYHSNLLTPLREKREIMAIPSDYQCCKQREGSLQDAPAVRSMHSRFILLFSQREILRGKSQTEP</sequence>
<protein>
    <submittedName>
        <fullName evidence="1">Uncharacterized protein</fullName>
    </submittedName>
</protein>
<proteinExistence type="predicted"/>